<dbReference type="RefSeq" id="WP_089273143.1">
    <property type="nucleotide sequence ID" value="NZ_FZOC01000002.1"/>
</dbReference>
<evidence type="ECO:0000313" key="3">
    <source>
        <dbReference type="Proteomes" id="UP000198324"/>
    </source>
</evidence>
<organism evidence="2 3">
    <name type="scientific">Humidesulfovibrio mexicanus</name>
    <dbReference type="NCBI Taxonomy" id="147047"/>
    <lineage>
        <taxon>Bacteria</taxon>
        <taxon>Pseudomonadati</taxon>
        <taxon>Thermodesulfobacteriota</taxon>
        <taxon>Desulfovibrionia</taxon>
        <taxon>Desulfovibrionales</taxon>
        <taxon>Desulfovibrionaceae</taxon>
        <taxon>Humidesulfovibrio</taxon>
    </lineage>
</organism>
<feature type="domain" description="HD" evidence="1">
    <location>
        <begin position="22"/>
        <end position="95"/>
    </location>
</feature>
<accession>A0A238ZD89</accession>
<dbReference type="AlphaFoldDB" id="A0A238ZD89"/>
<dbReference type="EMBL" id="FZOC01000002">
    <property type="protein sequence ID" value="SNR81042.1"/>
    <property type="molecule type" value="Genomic_DNA"/>
</dbReference>
<name>A0A238ZD89_9BACT</name>
<dbReference type="Proteomes" id="UP000198324">
    <property type="component" value="Unassembled WGS sequence"/>
</dbReference>
<dbReference type="InterPro" id="IPR006674">
    <property type="entry name" value="HD_domain"/>
</dbReference>
<sequence length="184" mass="19554">MLSRDDAFTLLATHVPDPALRAHCLESEAVLRALAMRLGQDAELWGITGLLHDLDYATTKDAPARHGLDSAELLAGLLSEDALAAIRAHNAEHTGFAPATPLDFALRCGETVTGLIHTNALVRPARMEGMDAKSLKKKMKDKAFAASVNRETIGECQKLGLEQAEFFTLAIAAVAGVAKDVGLA</sequence>
<dbReference type="InterPro" id="IPR006675">
    <property type="entry name" value="HDIG_dom"/>
</dbReference>
<dbReference type="PANTHER" id="PTHR38659">
    <property type="entry name" value="METAL-DEPENDENT PHOSPHOHYDROLASE"/>
    <property type="match status" value="1"/>
</dbReference>
<dbReference type="SUPFAM" id="SSF109604">
    <property type="entry name" value="HD-domain/PDEase-like"/>
    <property type="match status" value="1"/>
</dbReference>
<dbReference type="Gene3D" id="1.10.3210.10">
    <property type="entry name" value="Hypothetical protein af1432"/>
    <property type="match status" value="1"/>
</dbReference>
<gene>
    <name evidence="2" type="ORF">SAMN04488503_1429</name>
</gene>
<dbReference type="Pfam" id="PF01966">
    <property type="entry name" value="HD"/>
    <property type="match status" value="1"/>
</dbReference>
<evidence type="ECO:0000313" key="2">
    <source>
        <dbReference type="EMBL" id="SNR81042.1"/>
    </source>
</evidence>
<dbReference type="OrthoDB" id="9801160at2"/>
<dbReference type="NCBIfam" id="TIGR00277">
    <property type="entry name" value="HDIG"/>
    <property type="match status" value="1"/>
</dbReference>
<evidence type="ECO:0000259" key="1">
    <source>
        <dbReference type="Pfam" id="PF01966"/>
    </source>
</evidence>
<protein>
    <recommendedName>
        <fullName evidence="1">HD domain-containing protein</fullName>
    </recommendedName>
</protein>
<keyword evidence="3" id="KW-1185">Reference proteome</keyword>
<proteinExistence type="predicted"/>
<reference evidence="2 3" key="1">
    <citation type="submission" date="2017-06" db="EMBL/GenBank/DDBJ databases">
        <authorList>
            <person name="Kim H.J."/>
            <person name="Triplett B.A."/>
        </authorList>
    </citation>
    <scope>NUCLEOTIDE SEQUENCE [LARGE SCALE GENOMIC DNA]</scope>
    <source>
        <strain evidence="2 3">DSM 13116</strain>
    </source>
</reference>
<dbReference type="PANTHER" id="PTHR38659:SF1">
    <property type="entry name" value="METAL DEPENDENT PHOSPHOHYDROLASE"/>
    <property type="match status" value="1"/>
</dbReference>